<organism evidence="1 2">
    <name type="scientific">Auriscalpium vulgare</name>
    <dbReference type="NCBI Taxonomy" id="40419"/>
    <lineage>
        <taxon>Eukaryota</taxon>
        <taxon>Fungi</taxon>
        <taxon>Dikarya</taxon>
        <taxon>Basidiomycota</taxon>
        <taxon>Agaricomycotina</taxon>
        <taxon>Agaricomycetes</taxon>
        <taxon>Russulales</taxon>
        <taxon>Auriscalpiaceae</taxon>
        <taxon>Auriscalpium</taxon>
    </lineage>
</organism>
<dbReference type="Proteomes" id="UP000814033">
    <property type="component" value="Unassembled WGS sequence"/>
</dbReference>
<accession>A0ACB8RD26</accession>
<keyword evidence="2" id="KW-1185">Reference proteome</keyword>
<dbReference type="EMBL" id="MU276091">
    <property type="protein sequence ID" value="KAI0041968.1"/>
    <property type="molecule type" value="Genomic_DNA"/>
</dbReference>
<reference evidence="1" key="2">
    <citation type="journal article" date="2022" name="New Phytol.">
        <title>Evolutionary transition to the ectomycorrhizal habit in the genomes of a hyperdiverse lineage of mushroom-forming fungi.</title>
        <authorList>
            <person name="Looney B."/>
            <person name="Miyauchi S."/>
            <person name="Morin E."/>
            <person name="Drula E."/>
            <person name="Courty P.E."/>
            <person name="Kohler A."/>
            <person name="Kuo A."/>
            <person name="LaButti K."/>
            <person name="Pangilinan J."/>
            <person name="Lipzen A."/>
            <person name="Riley R."/>
            <person name="Andreopoulos W."/>
            <person name="He G."/>
            <person name="Johnson J."/>
            <person name="Nolan M."/>
            <person name="Tritt A."/>
            <person name="Barry K.W."/>
            <person name="Grigoriev I.V."/>
            <person name="Nagy L.G."/>
            <person name="Hibbett D."/>
            <person name="Henrissat B."/>
            <person name="Matheny P.B."/>
            <person name="Labbe J."/>
            <person name="Martin F.M."/>
        </authorList>
    </citation>
    <scope>NUCLEOTIDE SEQUENCE</scope>
    <source>
        <strain evidence="1">FP105234-sp</strain>
    </source>
</reference>
<evidence type="ECO:0000313" key="2">
    <source>
        <dbReference type="Proteomes" id="UP000814033"/>
    </source>
</evidence>
<comment type="caution">
    <text evidence="1">The sequence shown here is derived from an EMBL/GenBank/DDBJ whole genome shotgun (WGS) entry which is preliminary data.</text>
</comment>
<sequence length="559" mass="61399">MLYSILALALAALASIPVLSYLAGRVAGQSPYPPGPKPLPVIGNLLDVPRLYSWLTYASWAKTYGDVLSFRVGNQHIVILTSASAAREICEKPIYCNRPDIPIFGDRLMGWTWMAQLCAYGDKLHAQRRVLQSGMRAGALIQHRPMFEAKVHDFLERLKETPGELTMHLDKLQGAILMSLTYGYEIKSDGDLLATAQEAGQLALRVALPGALLVNHLPILQYLPNWFPGTGFRKLAERGRELGQAMRDSPVAFVKESMAKGIAQPSIARDALESLNTAGPDSKPSAVTEQALRDACGSLYLAGFDTVVATLHKFFLVLALNPGVQRKAQAEVDAVTGRTRLPTFEDQPHLPYIEALCKELTRWQPVAPLLFPRSVERDDTYRGYFIPKGSIVMTNAWALLQDPERFPEPDSFKPERFLTGDNLQKKETEDIINGAGFGFGRRHCPGRYVSEAIIFMTLVSVLATFDVGKAKNEHGEDIPISGKCSGDPVRSVKHLIQQFHQADGPQSTRGIPVLHHTASVNGVDAEWSIARLLGLNFCTPCTSLGSFPGLLLFTGPCRS</sequence>
<protein>
    <submittedName>
        <fullName evidence="1">Cytochrome P450</fullName>
    </submittedName>
</protein>
<name>A0ACB8RD26_9AGAM</name>
<evidence type="ECO:0000313" key="1">
    <source>
        <dbReference type="EMBL" id="KAI0041968.1"/>
    </source>
</evidence>
<reference evidence="1" key="1">
    <citation type="submission" date="2021-02" db="EMBL/GenBank/DDBJ databases">
        <authorList>
            <consortium name="DOE Joint Genome Institute"/>
            <person name="Ahrendt S."/>
            <person name="Looney B.P."/>
            <person name="Miyauchi S."/>
            <person name="Morin E."/>
            <person name="Drula E."/>
            <person name="Courty P.E."/>
            <person name="Chicoki N."/>
            <person name="Fauchery L."/>
            <person name="Kohler A."/>
            <person name="Kuo A."/>
            <person name="Labutti K."/>
            <person name="Pangilinan J."/>
            <person name="Lipzen A."/>
            <person name="Riley R."/>
            <person name="Andreopoulos W."/>
            <person name="He G."/>
            <person name="Johnson J."/>
            <person name="Barry K.W."/>
            <person name="Grigoriev I.V."/>
            <person name="Nagy L."/>
            <person name="Hibbett D."/>
            <person name="Henrissat B."/>
            <person name="Matheny P.B."/>
            <person name="Labbe J."/>
            <person name="Martin F."/>
        </authorList>
    </citation>
    <scope>NUCLEOTIDE SEQUENCE</scope>
    <source>
        <strain evidence="1">FP105234-sp</strain>
    </source>
</reference>
<gene>
    <name evidence="1" type="ORF">FA95DRAFT_630232</name>
</gene>
<proteinExistence type="predicted"/>